<dbReference type="PANTHER" id="PTHR30619">
    <property type="entry name" value="DNA INTERNALIZATION/COMPETENCE PROTEIN COMEC/REC2"/>
    <property type="match status" value="1"/>
</dbReference>
<evidence type="ECO:0000256" key="3">
    <source>
        <dbReference type="ARBA" id="ARBA00022692"/>
    </source>
</evidence>
<evidence type="ECO:0000256" key="4">
    <source>
        <dbReference type="ARBA" id="ARBA00022989"/>
    </source>
</evidence>
<keyword evidence="2" id="KW-1003">Cell membrane</keyword>
<dbReference type="EMBL" id="SRYK01000001">
    <property type="protein sequence ID" value="TGY57392.1"/>
    <property type="molecule type" value="Genomic_DNA"/>
</dbReference>
<dbReference type="InterPro" id="IPR036866">
    <property type="entry name" value="RibonucZ/Hydroxyglut_hydro"/>
</dbReference>
<dbReference type="GO" id="GO:0030420">
    <property type="term" value="P:establishment of competence for transformation"/>
    <property type="evidence" value="ECO:0007669"/>
    <property type="project" value="InterPro"/>
</dbReference>
<sequence length="742" mass="84732">MLLLTAFIAVSLSFWILDHTWIAGVVVLVLFLRLLATKNIQMISGVLVVCVFFSIRFYTWQQNTRQVMQVTPYVTQKQHLLIYSDETKISGDLLTFKAWWWEKRQWVNGYYRIKTLAEKKTLLQMDKTKIWDVAGKVLPLQAPTNEAQFDWRRFYQGKNIFLAFAVKHYTLQKVPPGQMAWRGRLHDLRQALRVTLKKLPRPLDWYSATLLLGIKLADADKTLADITRLGLLYLFSLSGLHVFYVVKTLRHLLKLLRLPRWLEILVILGVLPVYVILGGASASLVRAVWMCWLKLATSRIKGVHLKLATIWAVVLLLELWRYPALFYQLGAQLSYLLTLVIITSKTSSNWLFNLKLNAFSAPLVLYYTYQWNFLTFLITGWMNLIFEYIILPVTFIGAVIPFLQNLAAQILQLISTGLTLLARAPSNFVFGRPPLIMVLLWLGVLLWLQGSSKKLRWSALLGISYFLTFLLLRYPLSSEIVYFDIGQGDCTLIRERFSRRVILIDTGGKVHFAMPNWKKRPTKTSGETIVANYLLSKGITQIDQLYLTHQDADHVGNFPSLSRSIKINQMIVPAGMEDLPSFKRRLAKSTVAPKAVKGVTDKVSLSDPHLKLLHPFTRGQGTNADSLVLWLDFYGLKCIFTGDLDRKGELAIIKKYPDLTATVLKTGHHGSKTATDPKFVRQLAPKVAIISAGRHNRYGHPNKETLVTLQDAKVSYYVTAKVGMIKLTEMLGHFSFWDLKDN</sequence>
<evidence type="ECO:0000256" key="5">
    <source>
        <dbReference type="ARBA" id="ARBA00023136"/>
    </source>
</evidence>
<feature type="transmembrane region" description="Helical" evidence="6">
    <location>
        <begin position="455"/>
        <end position="476"/>
    </location>
</feature>
<dbReference type="Proteomes" id="UP000289316">
    <property type="component" value="Unassembled WGS sequence"/>
</dbReference>
<dbReference type="PANTHER" id="PTHR30619:SF7">
    <property type="entry name" value="BETA-LACTAMASE DOMAIN PROTEIN"/>
    <property type="match status" value="1"/>
</dbReference>
<dbReference type="SUPFAM" id="SSF56281">
    <property type="entry name" value="Metallo-hydrolase/oxidoreductase"/>
    <property type="match status" value="1"/>
</dbReference>
<dbReference type="Pfam" id="PF00753">
    <property type="entry name" value="Lactamase_B"/>
    <property type="match status" value="1"/>
</dbReference>
<protein>
    <submittedName>
        <fullName evidence="9">DNA internalization-related competence protein ComEC/Rec2</fullName>
    </submittedName>
</protein>
<reference evidence="8 10" key="1">
    <citation type="submission" date="2018-09" db="EMBL/GenBank/DDBJ databases">
        <title>Murine metabolic-syndrome-specific gut microbial biobank.</title>
        <authorList>
            <person name="Liu C."/>
        </authorList>
    </citation>
    <scope>NUCLEOTIDE SEQUENCE [LARGE SCALE GENOMIC DNA]</scope>
    <source>
        <strain evidence="8 10">C-30</strain>
    </source>
</reference>
<keyword evidence="3 6" id="KW-0812">Transmembrane</keyword>
<accession>A0A4S2EP45</accession>
<feature type="transmembrane region" description="Helical" evidence="6">
    <location>
        <begin position="12"/>
        <end position="34"/>
    </location>
</feature>
<comment type="subcellular location">
    <subcellularLocation>
        <location evidence="1">Cell membrane</location>
        <topology evidence="1">Multi-pass membrane protein</topology>
    </subcellularLocation>
</comment>
<dbReference type="InterPro" id="IPR052159">
    <property type="entry name" value="Competence_DNA_uptake"/>
</dbReference>
<evidence type="ECO:0000313" key="10">
    <source>
        <dbReference type="Proteomes" id="UP000289316"/>
    </source>
</evidence>
<dbReference type="Proteomes" id="UP000306855">
    <property type="component" value="Unassembled WGS sequence"/>
</dbReference>
<evidence type="ECO:0000313" key="8">
    <source>
        <dbReference type="EMBL" id="RXV75587.1"/>
    </source>
</evidence>
<feature type="transmembrane region" description="Helical" evidence="6">
    <location>
        <begin position="229"/>
        <end position="246"/>
    </location>
</feature>
<keyword evidence="5 6" id="KW-0472">Membrane</keyword>
<dbReference type="Pfam" id="PF03772">
    <property type="entry name" value="Competence"/>
    <property type="match status" value="1"/>
</dbReference>
<comment type="caution">
    <text evidence="9">The sequence shown here is derived from an EMBL/GenBank/DDBJ whole genome shotgun (WGS) entry which is preliminary data.</text>
</comment>
<keyword evidence="4 6" id="KW-1133">Transmembrane helix</keyword>
<dbReference type="GO" id="GO:0005886">
    <property type="term" value="C:plasma membrane"/>
    <property type="evidence" value="ECO:0007669"/>
    <property type="project" value="UniProtKB-SubCell"/>
</dbReference>
<feature type="transmembrane region" description="Helical" evidence="6">
    <location>
        <begin position="40"/>
        <end position="59"/>
    </location>
</feature>
<evidence type="ECO:0000313" key="9">
    <source>
        <dbReference type="EMBL" id="TGY57392.1"/>
    </source>
</evidence>
<dbReference type="OrthoDB" id="9761531at2"/>
<dbReference type="AlphaFoldDB" id="A0A4S2EP45"/>
<feature type="domain" description="Metallo-beta-lactamase" evidence="7">
    <location>
        <begin position="487"/>
        <end position="694"/>
    </location>
</feature>
<dbReference type="NCBIfam" id="TIGR00361">
    <property type="entry name" value="ComEC_Rec2"/>
    <property type="match status" value="1"/>
</dbReference>
<reference evidence="9 11" key="2">
    <citation type="submission" date="2019-04" db="EMBL/GenBank/DDBJ databases">
        <title>Microbes associate with the intestines of laboratory mice.</title>
        <authorList>
            <person name="Navarre W."/>
            <person name="Wong E."/>
            <person name="Huang K."/>
            <person name="Tropini C."/>
            <person name="Ng K."/>
            <person name="Yu B."/>
        </authorList>
    </citation>
    <scope>NUCLEOTIDE SEQUENCE [LARGE SCALE GENOMIC DNA]</scope>
    <source>
        <strain evidence="9 11">NM26_J9</strain>
    </source>
</reference>
<dbReference type="CDD" id="cd07731">
    <property type="entry name" value="ComA-like_MBL-fold"/>
    <property type="match status" value="1"/>
</dbReference>
<gene>
    <name evidence="8" type="ORF">D6C19_00065</name>
    <name evidence="9" type="ORF">E5340_00365</name>
</gene>
<dbReference type="Gene3D" id="3.60.15.10">
    <property type="entry name" value="Ribonuclease Z/Hydroxyacylglutathione hydrolase-like"/>
    <property type="match status" value="1"/>
</dbReference>
<dbReference type="SMART" id="SM00849">
    <property type="entry name" value="Lactamase_B"/>
    <property type="match status" value="1"/>
</dbReference>
<feature type="transmembrane region" description="Helical" evidence="6">
    <location>
        <begin position="303"/>
        <end position="320"/>
    </location>
</feature>
<evidence type="ECO:0000256" key="2">
    <source>
        <dbReference type="ARBA" id="ARBA00022475"/>
    </source>
</evidence>
<proteinExistence type="predicted"/>
<dbReference type="EMBL" id="QZFR01000001">
    <property type="protein sequence ID" value="RXV75587.1"/>
    <property type="molecule type" value="Genomic_DNA"/>
</dbReference>
<evidence type="ECO:0000313" key="11">
    <source>
        <dbReference type="Proteomes" id="UP000306855"/>
    </source>
</evidence>
<dbReference type="InterPro" id="IPR004797">
    <property type="entry name" value="Competence_ComEC/Rec2"/>
</dbReference>
<organism evidence="9 11">
    <name type="scientific">Ligilactobacillus murinus</name>
    <dbReference type="NCBI Taxonomy" id="1622"/>
    <lineage>
        <taxon>Bacteria</taxon>
        <taxon>Bacillati</taxon>
        <taxon>Bacillota</taxon>
        <taxon>Bacilli</taxon>
        <taxon>Lactobacillales</taxon>
        <taxon>Lactobacillaceae</taxon>
        <taxon>Ligilactobacillus</taxon>
    </lineage>
</organism>
<dbReference type="InterPro" id="IPR001279">
    <property type="entry name" value="Metallo-B-lactamas"/>
</dbReference>
<evidence type="ECO:0000256" key="1">
    <source>
        <dbReference type="ARBA" id="ARBA00004651"/>
    </source>
</evidence>
<evidence type="ECO:0000256" key="6">
    <source>
        <dbReference type="SAM" id="Phobius"/>
    </source>
</evidence>
<dbReference type="InterPro" id="IPR004477">
    <property type="entry name" value="ComEC_N"/>
</dbReference>
<evidence type="ECO:0000259" key="7">
    <source>
        <dbReference type="SMART" id="SM00849"/>
    </source>
</evidence>
<name>A0A4S2EP45_9LACO</name>
<feature type="transmembrane region" description="Helical" evidence="6">
    <location>
        <begin position="266"/>
        <end position="291"/>
    </location>
</feature>
<dbReference type="InterPro" id="IPR035681">
    <property type="entry name" value="ComA-like_MBL"/>
</dbReference>
<feature type="transmembrane region" description="Helical" evidence="6">
    <location>
        <begin position="430"/>
        <end position="448"/>
    </location>
</feature>